<organism evidence="5 6">
    <name type="scientific">Actinomadura harenae</name>
    <dbReference type="NCBI Taxonomy" id="2483351"/>
    <lineage>
        <taxon>Bacteria</taxon>
        <taxon>Bacillati</taxon>
        <taxon>Actinomycetota</taxon>
        <taxon>Actinomycetes</taxon>
        <taxon>Streptosporangiales</taxon>
        <taxon>Thermomonosporaceae</taxon>
        <taxon>Actinomadura</taxon>
    </lineage>
</organism>
<sequence>MVDVVVAGGGPVGMFLATELRLAGVEVVVLERSVDPNPHSRAFRLQPRTLDVLDSRGLLDRFRADHLDWPSAHFAGLRPLLDLGRTGGEHPHSLLIPQAHTERILEERAAALGADIRRGHELVGLRQDDAAATARVRLVGGEHAGGEYEISARYLVGCDGGRSAVRRLAEIGFPGTGGRVSALLGDVTLDDPDKLPSGIPGTLRTPAGLLMAVALEPGITRVLTTEFGRDLPDPETPMTLDELRDSVRRVTGEDVTMREPRWLSRFGDATCLADHYRDHRVLLAGDAAHVHFPIGAQGLNLGLQDAVNLGWKLAGEVRGWAPRTLLDSYDRERRPVARAVLRETRAQLALMNPDESINPLRELFGELLALDEVNAYLAALVSGVDVRYVFEDAEDGSLAGGYAPACAIMSAAGATRPAELLRTGRGVALLPEDSADLAELRAGWGDRVDMVGATVKGREGAAALLLRPDGYVAWSAASGLADDAVDGLRRSLTTWCGAPSEGPR</sequence>
<dbReference type="OrthoDB" id="8670884at2"/>
<evidence type="ECO:0000313" key="5">
    <source>
        <dbReference type="EMBL" id="RMI43204.1"/>
    </source>
</evidence>
<dbReference type="Pfam" id="PF21274">
    <property type="entry name" value="Rng_hyd_C"/>
    <property type="match status" value="1"/>
</dbReference>
<dbReference type="Gene3D" id="3.30.70.2450">
    <property type="match status" value="1"/>
</dbReference>
<name>A0A3M2M0B0_9ACTN</name>
<protein>
    <recommendedName>
        <fullName evidence="4">FAD-binding domain-containing protein</fullName>
    </recommendedName>
</protein>
<evidence type="ECO:0000256" key="1">
    <source>
        <dbReference type="ARBA" id="ARBA00001974"/>
    </source>
</evidence>
<dbReference type="PRINTS" id="PR00420">
    <property type="entry name" value="RNGMNOXGNASE"/>
</dbReference>
<evidence type="ECO:0000259" key="4">
    <source>
        <dbReference type="Pfam" id="PF01494"/>
    </source>
</evidence>
<gene>
    <name evidence="5" type="ORF">EBO15_17230</name>
</gene>
<dbReference type="Proteomes" id="UP000282674">
    <property type="component" value="Unassembled WGS sequence"/>
</dbReference>
<keyword evidence="2" id="KW-0285">Flavoprotein</keyword>
<dbReference type="PANTHER" id="PTHR43004">
    <property type="entry name" value="TRK SYSTEM POTASSIUM UPTAKE PROTEIN"/>
    <property type="match status" value="1"/>
</dbReference>
<dbReference type="Pfam" id="PF01494">
    <property type="entry name" value="FAD_binding_3"/>
    <property type="match status" value="1"/>
</dbReference>
<dbReference type="InterPro" id="IPR002938">
    <property type="entry name" value="FAD-bd"/>
</dbReference>
<dbReference type="InterPro" id="IPR036188">
    <property type="entry name" value="FAD/NAD-bd_sf"/>
</dbReference>
<dbReference type="GO" id="GO:0016709">
    <property type="term" value="F:oxidoreductase activity, acting on paired donors, with incorporation or reduction of molecular oxygen, NAD(P)H as one donor, and incorporation of one atom of oxygen"/>
    <property type="evidence" value="ECO:0007669"/>
    <property type="project" value="UniProtKB-ARBA"/>
</dbReference>
<dbReference type="Gene3D" id="3.40.30.120">
    <property type="match status" value="1"/>
</dbReference>
<evidence type="ECO:0000313" key="6">
    <source>
        <dbReference type="Proteomes" id="UP000282674"/>
    </source>
</evidence>
<dbReference type="PANTHER" id="PTHR43004:SF19">
    <property type="entry name" value="BINDING MONOOXYGENASE, PUTATIVE (JCVI)-RELATED"/>
    <property type="match status" value="1"/>
</dbReference>
<keyword evidence="3" id="KW-0274">FAD</keyword>
<proteinExistence type="predicted"/>
<dbReference type="Gene3D" id="3.50.50.60">
    <property type="entry name" value="FAD/NAD(P)-binding domain"/>
    <property type="match status" value="2"/>
</dbReference>
<dbReference type="AlphaFoldDB" id="A0A3M2M0B0"/>
<dbReference type="RefSeq" id="WP_122195409.1">
    <property type="nucleotide sequence ID" value="NZ_RFFG01000027.1"/>
</dbReference>
<evidence type="ECO:0000256" key="3">
    <source>
        <dbReference type="ARBA" id="ARBA00022827"/>
    </source>
</evidence>
<evidence type="ECO:0000256" key="2">
    <source>
        <dbReference type="ARBA" id="ARBA00022630"/>
    </source>
</evidence>
<comment type="caution">
    <text evidence="5">The sequence shown here is derived from an EMBL/GenBank/DDBJ whole genome shotgun (WGS) entry which is preliminary data.</text>
</comment>
<comment type="cofactor">
    <cofactor evidence="1">
        <name>FAD</name>
        <dbReference type="ChEBI" id="CHEBI:57692"/>
    </cofactor>
</comment>
<feature type="domain" description="FAD-binding" evidence="4">
    <location>
        <begin position="2"/>
        <end position="343"/>
    </location>
</feature>
<dbReference type="InterPro" id="IPR050641">
    <property type="entry name" value="RIFMO-like"/>
</dbReference>
<accession>A0A3M2M0B0</accession>
<keyword evidence="6" id="KW-1185">Reference proteome</keyword>
<reference evidence="5 6" key="1">
    <citation type="submission" date="2018-10" db="EMBL/GenBank/DDBJ databases">
        <title>Isolation from soil.</title>
        <authorList>
            <person name="Hu J."/>
        </authorList>
    </citation>
    <scope>NUCLEOTIDE SEQUENCE [LARGE SCALE GENOMIC DNA]</scope>
    <source>
        <strain evidence="5 6">NEAU-Ht49</strain>
    </source>
</reference>
<dbReference type="GO" id="GO:0071949">
    <property type="term" value="F:FAD binding"/>
    <property type="evidence" value="ECO:0007669"/>
    <property type="project" value="InterPro"/>
</dbReference>
<dbReference type="EMBL" id="RFFG01000027">
    <property type="protein sequence ID" value="RMI43204.1"/>
    <property type="molecule type" value="Genomic_DNA"/>
</dbReference>
<dbReference type="SUPFAM" id="SSF51905">
    <property type="entry name" value="FAD/NAD(P)-binding domain"/>
    <property type="match status" value="1"/>
</dbReference>